<feature type="transmembrane region" description="Helical" evidence="14">
    <location>
        <begin position="7"/>
        <end position="25"/>
    </location>
</feature>
<sequence>MENLPITINLINNISLMFLITFLLSNTTPFKNIILNRQNTFVNKMFLAIIFSLFGIFGTYYGFPIEGAIANSRVIGIMVAGLLGGPFVGISAGLIAGFHRWVIDIGGFTAFACMISTIVAGIIGSIGYKYKNRFEKIWVLGFFLTIIAEVIQMGIIIIIAKPYLAAVSLVKTIFVPMTLMNSIGVMLFLLLINNIFKEQERKAAIQSELALKITEKTLPYLRNGINKETALATCKIIHSMAKVDAVAITKGEEILAHVGIGSDHHLPGEIVQTSSTKAVLKAKKSIIVENKDEVGCSNKTCRLNSAVITPLMKKSKVIGVLKIYKTEKNTITSIDVKLAEGLARLFSTQIELAEVDYNAQLLAKAELKALQAQINPHFLFNALNTIVSMVRIDPDTARKLLINLSTFLRENFREKDDMIDISSELKHIEAYLEIEKARFGERLNVEYSINDYNFKIPHLILQPLVENAVKHGIYTKKDGGTISIIINEDKKNYIIKIEDDGVGFNPDSQEPIGHGIALKNIDTRLKSIYGDDYGLKIQSSENIGTKVLINIPKAGSLN</sequence>
<dbReference type="InterPro" id="IPR011620">
    <property type="entry name" value="Sig_transdc_His_kinase_LytS_TM"/>
</dbReference>
<keyword evidence="8" id="KW-0547">Nucleotide-binding</keyword>
<dbReference type="AlphaFoldDB" id="A0A366ICD7"/>
<keyword evidence="5" id="KW-0597">Phosphoprotein</keyword>
<dbReference type="Pfam" id="PF07694">
    <property type="entry name" value="5TM-5TMR_LYT"/>
    <property type="match status" value="1"/>
</dbReference>
<dbReference type="InterPro" id="IPR003594">
    <property type="entry name" value="HATPase_dom"/>
</dbReference>
<evidence type="ECO:0000256" key="6">
    <source>
        <dbReference type="ARBA" id="ARBA00022679"/>
    </source>
</evidence>
<proteinExistence type="predicted"/>
<keyword evidence="18" id="KW-1185">Reference proteome</keyword>
<accession>A0A366ICD7</accession>
<feature type="transmembrane region" description="Helical" evidence="14">
    <location>
        <begin position="172"/>
        <end position="192"/>
    </location>
</feature>
<dbReference type="InterPro" id="IPR029016">
    <property type="entry name" value="GAF-like_dom_sf"/>
</dbReference>
<dbReference type="GO" id="GO:0000155">
    <property type="term" value="F:phosphorelay sensor kinase activity"/>
    <property type="evidence" value="ECO:0007669"/>
    <property type="project" value="InterPro"/>
</dbReference>
<evidence type="ECO:0000256" key="13">
    <source>
        <dbReference type="ARBA" id="ARBA00023136"/>
    </source>
</evidence>
<keyword evidence="11 14" id="KW-1133">Transmembrane helix</keyword>
<comment type="catalytic activity">
    <reaction evidence="1">
        <text>ATP + protein L-histidine = ADP + protein N-phospho-L-histidine.</text>
        <dbReference type="EC" id="2.7.13.3"/>
    </reaction>
</comment>
<dbReference type="InterPro" id="IPR003018">
    <property type="entry name" value="GAF"/>
</dbReference>
<protein>
    <recommendedName>
        <fullName evidence="3">histidine kinase</fullName>
        <ecNumber evidence="3">2.7.13.3</ecNumber>
    </recommendedName>
</protein>
<evidence type="ECO:0000256" key="8">
    <source>
        <dbReference type="ARBA" id="ARBA00022741"/>
    </source>
</evidence>
<evidence type="ECO:0000256" key="10">
    <source>
        <dbReference type="ARBA" id="ARBA00022840"/>
    </source>
</evidence>
<keyword evidence="9 17" id="KW-0418">Kinase</keyword>
<dbReference type="RefSeq" id="WP_113920174.1">
    <property type="nucleotide sequence ID" value="NZ_QNRX01000005.1"/>
</dbReference>
<name>A0A366ICD7_9FIRM</name>
<feature type="transmembrane region" description="Helical" evidence="14">
    <location>
        <begin position="138"/>
        <end position="160"/>
    </location>
</feature>
<keyword evidence="4" id="KW-1003">Cell membrane</keyword>
<dbReference type="Proteomes" id="UP000253490">
    <property type="component" value="Unassembled WGS sequence"/>
</dbReference>
<keyword evidence="13 14" id="KW-0472">Membrane</keyword>
<dbReference type="Pfam" id="PF02518">
    <property type="entry name" value="HATPase_c"/>
    <property type="match status" value="1"/>
</dbReference>
<feature type="transmembrane region" description="Helical" evidence="14">
    <location>
        <begin position="45"/>
        <end position="63"/>
    </location>
</feature>
<evidence type="ECO:0000256" key="1">
    <source>
        <dbReference type="ARBA" id="ARBA00000085"/>
    </source>
</evidence>
<feature type="transmembrane region" description="Helical" evidence="14">
    <location>
        <begin position="75"/>
        <end position="99"/>
    </location>
</feature>
<keyword evidence="6" id="KW-0808">Transferase</keyword>
<dbReference type="GO" id="GO:0005886">
    <property type="term" value="C:plasma membrane"/>
    <property type="evidence" value="ECO:0007669"/>
    <property type="project" value="UniProtKB-SubCell"/>
</dbReference>
<dbReference type="PANTHER" id="PTHR34220">
    <property type="entry name" value="SENSOR HISTIDINE KINASE YPDA"/>
    <property type="match status" value="1"/>
</dbReference>
<dbReference type="Gene3D" id="3.30.565.10">
    <property type="entry name" value="Histidine kinase-like ATPase, C-terminal domain"/>
    <property type="match status" value="1"/>
</dbReference>
<keyword evidence="12" id="KW-0902">Two-component regulatory system</keyword>
<evidence type="ECO:0000313" key="17">
    <source>
        <dbReference type="EMBL" id="RBP66744.1"/>
    </source>
</evidence>
<evidence type="ECO:0000313" key="18">
    <source>
        <dbReference type="Proteomes" id="UP000253490"/>
    </source>
</evidence>
<keyword evidence="10" id="KW-0067">ATP-binding</keyword>
<dbReference type="Pfam" id="PF13492">
    <property type="entry name" value="GAF_3"/>
    <property type="match status" value="1"/>
</dbReference>
<feature type="domain" description="Histidine kinase/HSP90-like ATPase" evidence="16">
    <location>
        <begin position="452"/>
        <end position="555"/>
    </location>
</feature>
<evidence type="ECO:0000256" key="5">
    <source>
        <dbReference type="ARBA" id="ARBA00022553"/>
    </source>
</evidence>
<dbReference type="SUPFAM" id="SSF55874">
    <property type="entry name" value="ATPase domain of HSP90 chaperone/DNA topoisomerase II/histidine kinase"/>
    <property type="match status" value="1"/>
</dbReference>
<dbReference type="SMART" id="SM00387">
    <property type="entry name" value="HATPase_c"/>
    <property type="match status" value="1"/>
</dbReference>
<evidence type="ECO:0000259" key="16">
    <source>
        <dbReference type="SMART" id="SM00387"/>
    </source>
</evidence>
<evidence type="ECO:0000256" key="11">
    <source>
        <dbReference type="ARBA" id="ARBA00022989"/>
    </source>
</evidence>
<dbReference type="SMART" id="SM00065">
    <property type="entry name" value="GAF"/>
    <property type="match status" value="1"/>
</dbReference>
<keyword evidence="7 14" id="KW-0812">Transmembrane</keyword>
<evidence type="ECO:0000256" key="9">
    <source>
        <dbReference type="ARBA" id="ARBA00022777"/>
    </source>
</evidence>
<evidence type="ECO:0000256" key="2">
    <source>
        <dbReference type="ARBA" id="ARBA00004651"/>
    </source>
</evidence>
<dbReference type="InterPro" id="IPR010559">
    <property type="entry name" value="Sig_transdc_His_kin_internal"/>
</dbReference>
<dbReference type="EMBL" id="QNRX01000005">
    <property type="protein sequence ID" value="RBP66744.1"/>
    <property type="molecule type" value="Genomic_DNA"/>
</dbReference>
<feature type="transmembrane region" description="Helical" evidence="14">
    <location>
        <begin position="105"/>
        <end position="126"/>
    </location>
</feature>
<dbReference type="OrthoDB" id="9809348at2"/>
<dbReference type="InterPro" id="IPR036890">
    <property type="entry name" value="HATPase_C_sf"/>
</dbReference>
<gene>
    <name evidence="17" type="ORF">DES36_105125</name>
</gene>
<comment type="subcellular location">
    <subcellularLocation>
        <location evidence="2">Cell membrane</location>
        <topology evidence="2">Multi-pass membrane protein</topology>
    </subcellularLocation>
</comment>
<dbReference type="EC" id="2.7.13.3" evidence="3"/>
<dbReference type="PANTHER" id="PTHR34220:SF7">
    <property type="entry name" value="SENSOR HISTIDINE KINASE YPDA"/>
    <property type="match status" value="1"/>
</dbReference>
<reference evidence="17 18" key="1">
    <citation type="submission" date="2018-06" db="EMBL/GenBank/DDBJ databases">
        <title>Genomic Encyclopedia of Type Strains, Phase IV (KMG-IV): sequencing the most valuable type-strain genomes for metagenomic binning, comparative biology and taxonomic classification.</title>
        <authorList>
            <person name="Goeker M."/>
        </authorList>
    </citation>
    <scope>NUCLEOTIDE SEQUENCE [LARGE SCALE GENOMIC DNA]</scope>
    <source>
        <strain evidence="17 18">DSM 22112</strain>
    </source>
</reference>
<evidence type="ECO:0000256" key="3">
    <source>
        <dbReference type="ARBA" id="ARBA00012438"/>
    </source>
</evidence>
<comment type="caution">
    <text evidence="17">The sequence shown here is derived from an EMBL/GenBank/DDBJ whole genome shotgun (WGS) entry which is preliminary data.</text>
</comment>
<organism evidence="17 18">
    <name type="scientific">Alkalibaculum bacchi</name>
    <dbReference type="NCBI Taxonomy" id="645887"/>
    <lineage>
        <taxon>Bacteria</taxon>
        <taxon>Bacillati</taxon>
        <taxon>Bacillota</taxon>
        <taxon>Clostridia</taxon>
        <taxon>Eubacteriales</taxon>
        <taxon>Eubacteriaceae</taxon>
        <taxon>Alkalibaculum</taxon>
    </lineage>
</organism>
<evidence type="ECO:0000256" key="12">
    <source>
        <dbReference type="ARBA" id="ARBA00023012"/>
    </source>
</evidence>
<dbReference type="Pfam" id="PF06580">
    <property type="entry name" value="His_kinase"/>
    <property type="match status" value="1"/>
</dbReference>
<dbReference type="GO" id="GO:0071555">
    <property type="term" value="P:cell wall organization"/>
    <property type="evidence" value="ECO:0007669"/>
    <property type="project" value="InterPro"/>
</dbReference>
<evidence type="ECO:0000256" key="14">
    <source>
        <dbReference type="SAM" id="Phobius"/>
    </source>
</evidence>
<dbReference type="Gene3D" id="3.30.450.40">
    <property type="match status" value="1"/>
</dbReference>
<dbReference type="GO" id="GO:0005524">
    <property type="term" value="F:ATP binding"/>
    <property type="evidence" value="ECO:0007669"/>
    <property type="project" value="UniProtKB-KW"/>
</dbReference>
<dbReference type="Gene3D" id="1.10.1760.20">
    <property type="match status" value="1"/>
</dbReference>
<evidence type="ECO:0000259" key="15">
    <source>
        <dbReference type="SMART" id="SM00065"/>
    </source>
</evidence>
<evidence type="ECO:0000256" key="7">
    <source>
        <dbReference type="ARBA" id="ARBA00022692"/>
    </source>
</evidence>
<dbReference type="InterPro" id="IPR050640">
    <property type="entry name" value="Bact_2-comp_sensor_kinase"/>
</dbReference>
<dbReference type="SUPFAM" id="SSF55781">
    <property type="entry name" value="GAF domain-like"/>
    <property type="match status" value="1"/>
</dbReference>
<evidence type="ECO:0000256" key="4">
    <source>
        <dbReference type="ARBA" id="ARBA00022475"/>
    </source>
</evidence>
<feature type="domain" description="GAF" evidence="15">
    <location>
        <begin position="225"/>
        <end position="360"/>
    </location>
</feature>